<dbReference type="PANTHER" id="PTHR30295">
    <property type="entry name" value="BACTERIOFERRITIN"/>
    <property type="match status" value="1"/>
</dbReference>
<proteinExistence type="inferred from homology"/>
<gene>
    <name evidence="11" type="primary">bfr_1</name>
    <name evidence="11" type="ORF">LAL4801_03050</name>
</gene>
<dbReference type="GO" id="GO:0008199">
    <property type="term" value="F:ferric iron binding"/>
    <property type="evidence" value="ECO:0007669"/>
    <property type="project" value="InterPro"/>
</dbReference>
<feature type="binding site" evidence="8">
    <location>
        <position position="54"/>
    </location>
    <ligand>
        <name>Fe cation</name>
        <dbReference type="ChEBI" id="CHEBI:24875"/>
        <label>1</label>
    </ligand>
</feature>
<feature type="binding site" evidence="8">
    <location>
        <position position="50"/>
    </location>
    <ligand>
        <name>Fe cation</name>
        <dbReference type="ChEBI" id="CHEBI:24875"/>
        <label>3</label>
    </ligand>
</feature>
<dbReference type="Pfam" id="PF00210">
    <property type="entry name" value="Ferritin"/>
    <property type="match status" value="1"/>
</dbReference>
<comment type="catalytic activity">
    <reaction evidence="7">
        <text>4 Fe(2+) + O2 + 4 H(+) = 4 Fe(3+) + 2 H2O</text>
        <dbReference type="Rhea" id="RHEA:11148"/>
        <dbReference type="ChEBI" id="CHEBI:15377"/>
        <dbReference type="ChEBI" id="CHEBI:15378"/>
        <dbReference type="ChEBI" id="CHEBI:15379"/>
        <dbReference type="ChEBI" id="CHEBI:29033"/>
        <dbReference type="ChEBI" id="CHEBI:29034"/>
        <dbReference type="EC" id="1.16.3.1"/>
    </reaction>
</comment>
<evidence type="ECO:0000256" key="7">
    <source>
        <dbReference type="PIRNR" id="PIRNR002560"/>
    </source>
</evidence>
<evidence type="ECO:0000256" key="9">
    <source>
        <dbReference type="RuleBase" id="RU000623"/>
    </source>
</evidence>
<feature type="binding site" evidence="8">
    <location>
        <position position="94"/>
    </location>
    <ligand>
        <name>Fe cation</name>
        <dbReference type="ChEBI" id="CHEBI:24875"/>
        <label>2</label>
    </ligand>
</feature>
<feature type="binding site" evidence="8">
    <location>
        <position position="127"/>
    </location>
    <ligand>
        <name>Fe cation</name>
        <dbReference type="ChEBI" id="CHEBI:24875"/>
        <label>1</label>
    </ligand>
</feature>
<dbReference type="InterPro" id="IPR008331">
    <property type="entry name" value="Ferritin_DPS_dom"/>
</dbReference>
<dbReference type="AlphaFoldDB" id="A0A0M6Y3D7"/>
<dbReference type="NCBIfam" id="TIGR00754">
    <property type="entry name" value="bfr"/>
    <property type="match status" value="1"/>
</dbReference>
<evidence type="ECO:0000256" key="6">
    <source>
        <dbReference type="ARBA" id="ARBA00023004"/>
    </source>
</evidence>
<keyword evidence="11" id="KW-0560">Oxidoreductase</keyword>
<dbReference type="STRING" id="187304.B0E33_08020"/>
<evidence type="ECO:0000313" key="12">
    <source>
        <dbReference type="Proteomes" id="UP000048926"/>
    </source>
</evidence>
<dbReference type="KEGG" id="lagg:B0E33_08020"/>
<dbReference type="PRINTS" id="PR00601">
    <property type="entry name" value="BACFERRITIN"/>
</dbReference>
<dbReference type="EC" id="1.16.3.1" evidence="7"/>
<name>A0A0M6Y3D7_9HYPH</name>
<evidence type="ECO:0000256" key="8">
    <source>
        <dbReference type="PIRSR" id="PIRSR002560-1"/>
    </source>
</evidence>
<organism evidence="11 12">
    <name type="scientific">Roseibium aggregatum</name>
    <dbReference type="NCBI Taxonomy" id="187304"/>
    <lineage>
        <taxon>Bacteria</taxon>
        <taxon>Pseudomonadati</taxon>
        <taxon>Pseudomonadota</taxon>
        <taxon>Alphaproteobacteria</taxon>
        <taxon>Hyphomicrobiales</taxon>
        <taxon>Stappiaceae</taxon>
        <taxon>Roseibium</taxon>
    </lineage>
</organism>
<dbReference type="OrthoDB" id="9800505at2"/>
<dbReference type="GO" id="GO:0004322">
    <property type="term" value="F:ferroxidase activity"/>
    <property type="evidence" value="ECO:0007669"/>
    <property type="project" value="UniProtKB-EC"/>
</dbReference>
<dbReference type="PIRSF" id="PIRSF002560">
    <property type="entry name" value="Bacterioferritin"/>
    <property type="match status" value="1"/>
</dbReference>
<feature type="binding site" evidence="8">
    <location>
        <position position="127"/>
    </location>
    <ligand>
        <name>Fe cation</name>
        <dbReference type="ChEBI" id="CHEBI:24875"/>
        <label>2</label>
    </ligand>
</feature>
<keyword evidence="6 7" id="KW-0408">Iron</keyword>
<evidence type="ECO:0000256" key="3">
    <source>
        <dbReference type="ARBA" id="ARBA00022434"/>
    </source>
</evidence>
<dbReference type="InterPro" id="IPR009040">
    <property type="entry name" value="Ferritin-like_diiron"/>
</dbReference>
<comment type="similarity">
    <text evidence="2 7 9">Belongs to the bacterioferritin family.</text>
</comment>
<feature type="binding site" evidence="8">
    <location>
        <position position="18"/>
    </location>
    <ligand>
        <name>Fe cation</name>
        <dbReference type="ChEBI" id="CHEBI:24875"/>
        <label>1</label>
    </ligand>
</feature>
<evidence type="ECO:0000256" key="4">
    <source>
        <dbReference type="ARBA" id="ARBA00022617"/>
    </source>
</evidence>
<dbReference type="PANTHER" id="PTHR30295:SF0">
    <property type="entry name" value="BACTERIOFERRITIN"/>
    <property type="match status" value="1"/>
</dbReference>
<dbReference type="GO" id="GO:0006826">
    <property type="term" value="P:iron ion transport"/>
    <property type="evidence" value="ECO:0007669"/>
    <property type="project" value="InterPro"/>
</dbReference>
<protein>
    <recommendedName>
        <fullName evidence="7 9">Bacterioferritin</fullName>
        <ecNumber evidence="7">1.16.3.1</ecNumber>
    </recommendedName>
</protein>
<dbReference type="Gene3D" id="1.20.1260.10">
    <property type="match status" value="1"/>
</dbReference>
<feature type="binding site" evidence="8">
    <location>
        <position position="130"/>
    </location>
    <ligand>
        <name>Fe cation</name>
        <dbReference type="ChEBI" id="CHEBI:24875"/>
        <label>2</label>
    </ligand>
</feature>
<keyword evidence="3 7" id="KW-0409">Iron storage</keyword>
<dbReference type="InterPro" id="IPR009078">
    <property type="entry name" value="Ferritin-like_SF"/>
</dbReference>
<reference evidence="12" key="1">
    <citation type="submission" date="2015-07" db="EMBL/GenBank/DDBJ databases">
        <authorList>
            <person name="Rodrigo-Torres Lidia"/>
            <person name="Arahal R.David."/>
        </authorList>
    </citation>
    <scope>NUCLEOTIDE SEQUENCE [LARGE SCALE GENOMIC DNA]</scope>
    <source>
        <strain evidence="12">CECT 4801</strain>
    </source>
</reference>
<evidence type="ECO:0000256" key="5">
    <source>
        <dbReference type="ARBA" id="ARBA00022723"/>
    </source>
</evidence>
<dbReference type="CDD" id="cd00907">
    <property type="entry name" value="Bacterioferritin"/>
    <property type="match status" value="1"/>
</dbReference>
<comment type="function">
    <text evidence="7">Iron-storage protein, whose ferroxidase center binds Fe(2+), oxidizes it using dioxygen to Fe(3+), and participates in the subsequent Fe(3+) oxide mineral core formation within the central cavity of the BFR protein shell.</text>
</comment>
<evidence type="ECO:0000259" key="10">
    <source>
        <dbReference type="PROSITE" id="PS50905"/>
    </source>
</evidence>
<dbReference type="GO" id="GO:0020037">
    <property type="term" value="F:heme binding"/>
    <property type="evidence" value="ECO:0007669"/>
    <property type="project" value="TreeGrafter"/>
</dbReference>
<dbReference type="SUPFAM" id="SSF47240">
    <property type="entry name" value="Ferritin-like"/>
    <property type="match status" value="1"/>
</dbReference>
<feature type="domain" description="Ferritin-like diiron" evidence="10">
    <location>
        <begin position="1"/>
        <end position="145"/>
    </location>
</feature>
<evidence type="ECO:0000256" key="1">
    <source>
        <dbReference type="ARBA" id="ARBA00001970"/>
    </source>
</evidence>
<sequence length="161" mass="18448">MKGEARVIEYLNKALRHELTAVNQYWVHARLLADWGFGKLADKELAEAEEERQHAQDLMDRIIFLEGLPNLQTLDPLRIGQSVKECLEGDLAAEYVARALYHEAREVCRELGDYVSMALFEQLLSDEESHIDFLETQLELIERIGIDNYSLLQAKSADTAE</sequence>
<accession>A0A0M6Y3D7</accession>
<evidence type="ECO:0000256" key="2">
    <source>
        <dbReference type="ARBA" id="ARBA00008093"/>
    </source>
</evidence>
<dbReference type="GO" id="GO:0005829">
    <property type="term" value="C:cytosol"/>
    <property type="evidence" value="ECO:0007669"/>
    <property type="project" value="TreeGrafter"/>
</dbReference>
<comment type="cofactor">
    <cofactor evidence="1">
        <name>heme b</name>
        <dbReference type="ChEBI" id="CHEBI:60344"/>
    </cofactor>
</comment>
<dbReference type="PROSITE" id="PS00549">
    <property type="entry name" value="BACTERIOFERRITIN"/>
    <property type="match status" value="1"/>
</dbReference>
<keyword evidence="4 9" id="KW-0349">Heme</keyword>
<feature type="binding site" evidence="8">
    <location>
        <position position="51"/>
    </location>
    <ligand>
        <name>Fe cation</name>
        <dbReference type="ChEBI" id="CHEBI:24875"/>
        <label>2</label>
    </ligand>
</feature>
<dbReference type="GO" id="GO:0006879">
    <property type="term" value="P:intracellular iron ion homeostasis"/>
    <property type="evidence" value="ECO:0007669"/>
    <property type="project" value="UniProtKB-KW"/>
</dbReference>
<dbReference type="RefSeq" id="WP_022999710.1">
    <property type="nucleotide sequence ID" value="NZ_CP045617.1"/>
</dbReference>
<keyword evidence="12" id="KW-1185">Reference proteome</keyword>
<feature type="binding site" evidence="8">
    <location>
        <position position="51"/>
    </location>
    <ligand>
        <name>Fe cation</name>
        <dbReference type="ChEBI" id="CHEBI:24875"/>
        <label>1</label>
    </ligand>
</feature>
<dbReference type="Proteomes" id="UP000048926">
    <property type="component" value="Unassembled WGS sequence"/>
</dbReference>
<evidence type="ECO:0000313" key="11">
    <source>
        <dbReference type="EMBL" id="CTQ44605.1"/>
    </source>
</evidence>
<keyword evidence="5 7" id="KW-0479">Metal-binding</keyword>
<dbReference type="PROSITE" id="PS50905">
    <property type="entry name" value="FERRITIN_LIKE"/>
    <property type="match status" value="1"/>
</dbReference>
<dbReference type="EMBL" id="CXST01000002">
    <property type="protein sequence ID" value="CTQ44605.1"/>
    <property type="molecule type" value="Genomic_DNA"/>
</dbReference>
<dbReference type="InterPro" id="IPR002024">
    <property type="entry name" value="Bacterioferritin"/>
</dbReference>
<dbReference type="InterPro" id="IPR012347">
    <property type="entry name" value="Ferritin-like"/>
</dbReference>